<comment type="caution">
    <text evidence="1">The sequence shown here is derived from an EMBL/GenBank/DDBJ whole genome shotgun (WGS) entry which is preliminary data.</text>
</comment>
<dbReference type="Proteomes" id="UP000031668">
    <property type="component" value="Unassembled WGS sequence"/>
</dbReference>
<organism evidence="1 2">
    <name type="scientific">Thelohanellus kitauei</name>
    <name type="common">Myxosporean</name>
    <dbReference type="NCBI Taxonomy" id="669202"/>
    <lineage>
        <taxon>Eukaryota</taxon>
        <taxon>Metazoa</taxon>
        <taxon>Cnidaria</taxon>
        <taxon>Myxozoa</taxon>
        <taxon>Myxosporea</taxon>
        <taxon>Bivalvulida</taxon>
        <taxon>Platysporina</taxon>
        <taxon>Myxobolidae</taxon>
        <taxon>Thelohanellus</taxon>
    </lineage>
</organism>
<dbReference type="EMBL" id="JWZT01002576">
    <property type="protein sequence ID" value="KII69131.1"/>
    <property type="molecule type" value="Genomic_DNA"/>
</dbReference>
<name>A0A0C2MPK2_THEKT</name>
<proteinExistence type="predicted"/>
<evidence type="ECO:0000313" key="2">
    <source>
        <dbReference type="Proteomes" id="UP000031668"/>
    </source>
</evidence>
<protein>
    <submittedName>
        <fullName evidence="1">Uncharacterized protein</fullName>
    </submittedName>
</protein>
<reference evidence="1 2" key="1">
    <citation type="journal article" date="2014" name="Genome Biol. Evol.">
        <title>The genome of the myxosporean Thelohanellus kitauei shows adaptations to nutrient acquisition within its fish host.</title>
        <authorList>
            <person name="Yang Y."/>
            <person name="Xiong J."/>
            <person name="Zhou Z."/>
            <person name="Huo F."/>
            <person name="Miao W."/>
            <person name="Ran C."/>
            <person name="Liu Y."/>
            <person name="Zhang J."/>
            <person name="Feng J."/>
            <person name="Wang M."/>
            <person name="Wang M."/>
            <person name="Wang L."/>
            <person name="Yao B."/>
        </authorList>
    </citation>
    <scope>NUCLEOTIDE SEQUENCE [LARGE SCALE GENOMIC DNA]</scope>
    <source>
        <strain evidence="1">Wuqing</strain>
    </source>
</reference>
<accession>A0A0C2MPK2</accession>
<keyword evidence="2" id="KW-1185">Reference proteome</keyword>
<dbReference type="PANTHER" id="PTHR45913:SF5">
    <property type="entry name" value="GENERAL TRANSCRIPTION FACTOR II-I REPEAT DOMAIN-CONTAINING PROTEIN 2A-LIKE PROTEIN"/>
    <property type="match status" value="1"/>
</dbReference>
<dbReference type="OrthoDB" id="1101576at2759"/>
<gene>
    <name evidence="1" type="ORF">RF11_12484</name>
</gene>
<evidence type="ECO:0000313" key="1">
    <source>
        <dbReference type="EMBL" id="KII69131.1"/>
    </source>
</evidence>
<dbReference type="AlphaFoldDB" id="A0A0C2MPK2"/>
<sequence>MGSEMISNFISRKEKSLNCHQSLFVKNKEQNKEHTDCFVSYYSILVKKKKPFTDYKQYSTLKNTVTRRVGELSSDVRRQICGVVRKVCWSPSIEISLDYSLGSIVSKDFKLEVCHGFGTEICKQNKRQSIEKKRVRTISEYPARRMAIQMKSTDTFLGVFKKASICSYRKLMTFGQRVNLLFDEWLYDLAFLIDITSHPNPLNVNLHGRDNLFTDLCDHVSVFRLKLQLFVGQLEARNLTNSPPPHESDTEQDNVIRFTNPLVFPNNKVCLLEPNLQQEVIEIKGSSVIRSKYMEIPASLTSKDMIQFWLAISVDQYPHIRSFARRYVCRFGSTYRCYQFCDQ</sequence>
<dbReference type="PANTHER" id="PTHR45913">
    <property type="entry name" value="EPM2A-INTERACTING PROTEIN 1"/>
    <property type="match status" value="1"/>
</dbReference>